<evidence type="ECO:0000313" key="2">
    <source>
        <dbReference type="EMBL" id="PUA32902.1"/>
    </source>
</evidence>
<protein>
    <submittedName>
        <fullName evidence="2">Uncharacterized protein</fullName>
    </submittedName>
</protein>
<dbReference type="AlphaFoldDB" id="A0A2R7Y7S2"/>
<gene>
    <name evidence="2" type="ORF">B9J98_03160</name>
</gene>
<keyword evidence="1" id="KW-1133">Transmembrane helix</keyword>
<keyword evidence="1" id="KW-0472">Membrane</keyword>
<evidence type="ECO:0000313" key="3">
    <source>
        <dbReference type="Proteomes" id="UP000244066"/>
    </source>
</evidence>
<keyword evidence="1" id="KW-0812">Transmembrane</keyword>
<dbReference type="EMBL" id="NDWU01000006">
    <property type="protein sequence ID" value="PUA32902.1"/>
    <property type="molecule type" value="Genomic_DNA"/>
</dbReference>
<reference evidence="2 3" key="1">
    <citation type="submission" date="2017-04" db="EMBL/GenBank/DDBJ databases">
        <title>Draft Aigarchaeota genome from a New Zealand hot spring.</title>
        <authorList>
            <person name="Reysenbach A.-L."/>
            <person name="Donaho J.A."/>
            <person name="Gerhart J."/>
            <person name="Kelley J.F."/>
            <person name="Kouba K."/>
            <person name="Podar M."/>
            <person name="Stott M."/>
        </authorList>
    </citation>
    <scope>NUCLEOTIDE SEQUENCE [LARGE SCALE GENOMIC DNA]</scope>
    <source>
        <strain evidence="2">NZ13_MG1</strain>
    </source>
</reference>
<feature type="transmembrane region" description="Helical" evidence="1">
    <location>
        <begin position="6"/>
        <end position="25"/>
    </location>
</feature>
<name>A0A2R7Y7S2_9ARCH</name>
<accession>A0A2R7Y7S2</accession>
<dbReference type="Proteomes" id="UP000244066">
    <property type="component" value="Unassembled WGS sequence"/>
</dbReference>
<evidence type="ECO:0000256" key="1">
    <source>
        <dbReference type="SAM" id="Phobius"/>
    </source>
</evidence>
<sequence length="91" mass="10137">MHDTKQFILLGIYISLFSILSVMDAESEGMVDFIKAYLELLGFRASGEELSKLSRDLDNVLKISKVFNEVVSHEEGPAILFSPKVEGDEKG</sequence>
<comment type="caution">
    <text evidence="2">The sequence shown here is derived from an EMBL/GenBank/DDBJ whole genome shotgun (WGS) entry which is preliminary data.</text>
</comment>
<proteinExistence type="predicted"/>
<organism evidence="2 3">
    <name type="scientific">Candidatus Terraquivivens tikiterensis</name>
    <dbReference type="NCBI Taxonomy" id="1980982"/>
    <lineage>
        <taxon>Archaea</taxon>
        <taxon>Nitrososphaerota</taxon>
        <taxon>Candidatus Wolframiiraptoraceae</taxon>
        <taxon>Candidatus Terraquivivens</taxon>
    </lineage>
</organism>